<gene>
    <name evidence="2" type="ORF">GCM10022247_71420</name>
</gene>
<evidence type="ECO:0008006" key="4">
    <source>
        <dbReference type="Google" id="ProtNLM"/>
    </source>
</evidence>
<accession>A0ABP7U462</accession>
<feature type="compositionally biased region" description="Basic and acidic residues" evidence="1">
    <location>
        <begin position="237"/>
        <end position="247"/>
    </location>
</feature>
<keyword evidence="3" id="KW-1185">Reference proteome</keyword>
<dbReference type="Proteomes" id="UP001501747">
    <property type="component" value="Unassembled WGS sequence"/>
</dbReference>
<dbReference type="EMBL" id="BAABAL010000026">
    <property type="protein sequence ID" value="GAA4035547.1"/>
    <property type="molecule type" value="Genomic_DNA"/>
</dbReference>
<dbReference type="RefSeq" id="WP_344885392.1">
    <property type="nucleotide sequence ID" value="NZ_BAABAL010000026.1"/>
</dbReference>
<protein>
    <recommendedName>
        <fullName evidence="4">DUF4388 domain-containing protein</fullName>
    </recommendedName>
</protein>
<name>A0ABP7U462_9PSEU</name>
<reference evidence="3" key="1">
    <citation type="journal article" date="2019" name="Int. J. Syst. Evol. Microbiol.">
        <title>The Global Catalogue of Microorganisms (GCM) 10K type strain sequencing project: providing services to taxonomists for standard genome sequencing and annotation.</title>
        <authorList>
            <consortium name="The Broad Institute Genomics Platform"/>
            <consortium name="The Broad Institute Genome Sequencing Center for Infectious Disease"/>
            <person name="Wu L."/>
            <person name="Ma J."/>
        </authorList>
    </citation>
    <scope>NUCLEOTIDE SEQUENCE [LARGE SCALE GENOMIC DNA]</scope>
    <source>
        <strain evidence="3">JCM 17342</strain>
    </source>
</reference>
<proteinExistence type="predicted"/>
<evidence type="ECO:0000313" key="3">
    <source>
        <dbReference type="Proteomes" id="UP001501747"/>
    </source>
</evidence>
<sequence length="274" mass="29343">MRVVGNPGGLFHLREGAVIAVESPGSPGAEALLLRSGRVSEQDWTAALSEGTGRRSHQATLIARGTIGARELQALITVAVHDGAFATAAGEVEDHIVDSPLDVLLSAADGVAPDLLVLETTRRLDALAAMPFPLSPFRERVVPGSEALARALTDQRRRILDNATGRRTARDIAFVISRGVYPITVEISRMLTEGLLEIASDEASFGSVNWGHTSLRPRARPERAASPDIDQGPLPARHREREGADSRKRTRPSRWPAPPEVLDLSGTEGKNSGL</sequence>
<comment type="caution">
    <text evidence="2">The sequence shown here is derived from an EMBL/GenBank/DDBJ whole genome shotgun (WGS) entry which is preliminary data.</text>
</comment>
<feature type="region of interest" description="Disordered" evidence="1">
    <location>
        <begin position="216"/>
        <end position="274"/>
    </location>
</feature>
<organism evidence="2 3">
    <name type="scientific">Allokutzneria multivorans</name>
    <dbReference type="NCBI Taxonomy" id="1142134"/>
    <lineage>
        <taxon>Bacteria</taxon>
        <taxon>Bacillati</taxon>
        <taxon>Actinomycetota</taxon>
        <taxon>Actinomycetes</taxon>
        <taxon>Pseudonocardiales</taxon>
        <taxon>Pseudonocardiaceae</taxon>
        <taxon>Allokutzneria</taxon>
    </lineage>
</organism>
<evidence type="ECO:0000256" key="1">
    <source>
        <dbReference type="SAM" id="MobiDB-lite"/>
    </source>
</evidence>
<evidence type="ECO:0000313" key="2">
    <source>
        <dbReference type="EMBL" id="GAA4035547.1"/>
    </source>
</evidence>